<dbReference type="EMBL" id="BJYJ01000050">
    <property type="protein sequence ID" value="GEN78126.1"/>
    <property type="molecule type" value="Genomic_DNA"/>
</dbReference>
<proteinExistence type="predicted"/>
<evidence type="ECO:0000313" key="2">
    <source>
        <dbReference type="Proteomes" id="UP000321863"/>
    </source>
</evidence>
<organism evidence="1 2">
    <name type="scientific">Chryseobacterium hagamense</name>
    <dbReference type="NCBI Taxonomy" id="395935"/>
    <lineage>
        <taxon>Bacteria</taxon>
        <taxon>Pseudomonadati</taxon>
        <taxon>Bacteroidota</taxon>
        <taxon>Flavobacteriia</taxon>
        <taxon>Flavobacteriales</taxon>
        <taxon>Weeksellaceae</taxon>
        <taxon>Chryseobacterium group</taxon>
        <taxon>Chryseobacterium</taxon>
    </lineage>
</organism>
<dbReference type="RefSeq" id="WP_146944549.1">
    <property type="nucleotide sequence ID" value="NZ_BJYJ01000050.1"/>
</dbReference>
<dbReference type="Proteomes" id="UP000321863">
    <property type="component" value="Unassembled WGS sequence"/>
</dbReference>
<reference evidence="1 2" key="1">
    <citation type="submission" date="2019-07" db="EMBL/GenBank/DDBJ databases">
        <title>Whole genome shotgun sequence of Chryseobacterium hagamense NBRC 105253.</title>
        <authorList>
            <person name="Hosoyama A."/>
            <person name="Uohara A."/>
            <person name="Ohji S."/>
            <person name="Ichikawa N."/>
        </authorList>
    </citation>
    <scope>NUCLEOTIDE SEQUENCE [LARGE SCALE GENOMIC DNA]</scope>
    <source>
        <strain evidence="1 2">NBRC 105253</strain>
    </source>
</reference>
<protein>
    <submittedName>
        <fullName evidence="1">Uncharacterized protein</fullName>
    </submittedName>
</protein>
<gene>
    <name evidence="1" type="ORF">CHA01nite_38660</name>
</gene>
<comment type="caution">
    <text evidence="1">The sequence shown here is derived from an EMBL/GenBank/DDBJ whole genome shotgun (WGS) entry which is preliminary data.</text>
</comment>
<accession>A0A511YSH1</accession>
<evidence type="ECO:0000313" key="1">
    <source>
        <dbReference type="EMBL" id="GEN78126.1"/>
    </source>
</evidence>
<name>A0A511YSH1_9FLAO</name>
<keyword evidence="2" id="KW-1185">Reference proteome</keyword>
<dbReference type="OrthoDB" id="8563833at2"/>
<dbReference type="AlphaFoldDB" id="A0A511YSH1"/>
<sequence>MLTQEAKNVWLQKTFNKIIEAYETELGKYEQALAEAKALGVQIKGSNPGFYRKIENTILRRNCISYMLNQNPNADLTFGKGKYYNNGYSSGDETFLNTDIKLDGKFDQYAAFIKFME</sequence>